<name>A0A914ZGF8_9BILA</name>
<dbReference type="Proteomes" id="UP000887577">
    <property type="component" value="Unplaced"/>
</dbReference>
<evidence type="ECO:0000313" key="1">
    <source>
        <dbReference type="Proteomes" id="UP000887577"/>
    </source>
</evidence>
<accession>A0A914ZGF8</accession>
<keyword evidence="1" id="KW-1185">Reference proteome</keyword>
<dbReference type="WBParaSite" id="PSU_v2.g9373.t1">
    <property type="protein sequence ID" value="PSU_v2.g9373.t1"/>
    <property type="gene ID" value="PSU_v2.g9373"/>
</dbReference>
<protein>
    <submittedName>
        <fullName evidence="2">Uncharacterized protein</fullName>
    </submittedName>
</protein>
<reference evidence="2" key="1">
    <citation type="submission" date="2022-11" db="UniProtKB">
        <authorList>
            <consortium name="WormBaseParasite"/>
        </authorList>
    </citation>
    <scope>IDENTIFICATION</scope>
</reference>
<proteinExistence type="predicted"/>
<dbReference type="AlphaFoldDB" id="A0A914ZGF8"/>
<sequence>MANENYCHKPYPHMFPEPGTILVFNVETVRAKWHLKKLIEAISETRCDGWSWTQSTGGKKRVVDGEYIMKVDHFMGKNQNTGQAEKEQPFDCWQYTTPNQQWQLLHYLGDTTHIATGYPHKNSKTGKPYLRSCPSLLRNLMSESVTDKPTVYPGYFLPESDTPRSFIDTVGLTRTNLFIHMENPLIFEEMAKVIKETGMVMRLRYDTTFKMGLQLYMLSN</sequence>
<organism evidence="1 2">
    <name type="scientific">Panagrolaimus superbus</name>
    <dbReference type="NCBI Taxonomy" id="310955"/>
    <lineage>
        <taxon>Eukaryota</taxon>
        <taxon>Metazoa</taxon>
        <taxon>Ecdysozoa</taxon>
        <taxon>Nematoda</taxon>
        <taxon>Chromadorea</taxon>
        <taxon>Rhabditida</taxon>
        <taxon>Tylenchina</taxon>
        <taxon>Panagrolaimomorpha</taxon>
        <taxon>Panagrolaimoidea</taxon>
        <taxon>Panagrolaimidae</taxon>
        <taxon>Panagrolaimus</taxon>
    </lineage>
</organism>
<evidence type="ECO:0000313" key="2">
    <source>
        <dbReference type="WBParaSite" id="PSU_v2.g9373.t1"/>
    </source>
</evidence>